<dbReference type="Pfam" id="PF07997">
    <property type="entry name" value="DUF1694"/>
    <property type="match status" value="1"/>
</dbReference>
<dbReference type="STRING" id="1231336.L248_1010"/>
<name>U4TR41_9LACO</name>
<accession>U4TR41</accession>
<dbReference type="AlphaFoldDB" id="U4TR41"/>
<dbReference type="Proteomes" id="UP000030647">
    <property type="component" value="Unassembled WGS sequence"/>
</dbReference>
<sequence>MAMDVEKYIKAHMYGNPTINPDDKREFLGNFRENVALALTVGQAAVTEIAPLVKKAMAALPQGRMYINGRLPFGEQQELMQLAITGSYAFTIVTDSGVRVHEGDAGTKPGDMAVVVADPRGPLKKRLVL</sequence>
<keyword evidence="2" id="KW-1185">Reference proteome</keyword>
<dbReference type="HOGENOM" id="CLU_111531_1_0_9"/>
<protein>
    <recommendedName>
        <fullName evidence="3">DUF1694 domain-containing protein</fullName>
    </recommendedName>
</protein>
<evidence type="ECO:0000313" key="2">
    <source>
        <dbReference type="Proteomes" id="UP000030647"/>
    </source>
</evidence>
<evidence type="ECO:0000313" key="1">
    <source>
        <dbReference type="EMBL" id="ERL64348.1"/>
    </source>
</evidence>
<gene>
    <name evidence="1" type="ORF">L248_1010</name>
</gene>
<dbReference type="InterPro" id="IPR029064">
    <property type="entry name" value="Ribosomal_eL30-like_sf"/>
</dbReference>
<dbReference type="Gene3D" id="3.30.1330.30">
    <property type="match status" value="1"/>
</dbReference>
<proteinExistence type="predicted"/>
<dbReference type="eggNOG" id="COG5506">
    <property type="taxonomic scope" value="Bacteria"/>
</dbReference>
<organism evidence="1 2">
    <name type="scientific">Schleiferilactobacillus shenzhenensis LY-73</name>
    <dbReference type="NCBI Taxonomy" id="1231336"/>
    <lineage>
        <taxon>Bacteria</taxon>
        <taxon>Bacillati</taxon>
        <taxon>Bacillota</taxon>
        <taxon>Bacilli</taxon>
        <taxon>Lactobacillales</taxon>
        <taxon>Lactobacillaceae</taxon>
        <taxon>Schleiferilactobacillus</taxon>
    </lineage>
</organism>
<reference evidence="2" key="1">
    <citation type="journal article" date="2013" name="Genome Announc.">
        <title>Whole-Genome Sequencing of Lactobacillus shenzhenensis Strain LY-73T.</title>
        <authorList>
            <person name="Lin Z."/>
            <person name="Liu Z."/>
            <person name="Yang R."/>
            <person name="Zou Y."/>
            <person name="Wan D."/>
            <person name="Chen J."/>
            <person name="Guo M."/>
            <person name="Zhao J."/>
            <person name="Fang C."/>
            <person name="Yang R."/>
            <person name="Liu F."/>
        </authorList>
    </citation>
    <scope>NUCLEOTIDE SEQUENCE [LARGE SCALE GENOMIC DNA]</scope>
    <source>
        <strain evidence="2">LY-73</strain>
    </source>
</reference>
<dbReference type="RefSeq" id="WP_022530342.1">
    <property type="nucleotide sequence ID" value="NZ_KI271599.1"/>
</dbReference>
<dbReference type="InterPro" id="IPR012543">
    <property type="entry name" value="DUF1694"/>
</dbReference>
<evidence type="ECO:0008006" key="3">
    <source>
        <dbReference type="Google" id="ProtNLM"/>
    </source>
</evidence>
<dbReference type="SUPFAM" id="SSF160515">
    <property type="entry name" value="YueI-like"/>
    <property type="match status" value="1"/>
</dbReference>
<dbReference type="EMBL" id="KI271599">
    <property type="protein sequence ID" value="ERL64348.1"/>
    <property type="molecule type" value="Genomic_DNA"/>
</dbReference>
<dbReference type="OrthoDB" id="95278at2"/>